<dbReference type="Gene3D" id="3.30.420.10">
    <property type="entry name" value="Ribonuclease H-like superfamily/Ribonuclease H"/>
    <property type="match status" value="1"/>
</dbReference>
<evidence type="ECO:0000313" key="3">
    <source>
        <dbReference type="Proteomes" id="UP001221757"/>
    </source>
</evidence>
<proteinExistence type="predicted"/>
<dbReference type="GO" id="GO:0003676">
    <property type="term" value="F:nucleic acid binding"/>
    <property type="evidence" value="ECO:0007669"/>
    <property type="project" value="InterPro"/>
</dbReference>
<accession>A0AAD7CXY0</accession>
<dbReference type="EMBL" id="JARKIE010000188">
    <property type="protein sequence ID" value="KAJ7669166.1"/>
    <property type="molecule type" value="Genomic_DNA"/>
</dbReference>
<dbReference type="SUPFAM" id="SSF53098">
    <property type="entry name" value="Ribonuclease H-like"/>
    <property type="match status" value="1"/>
</dbReference>
<protein>
    <recommendedName>
        <fullName evidence="4">Reverse transcriptase zinc-binding domain-containing protein</fullName>
    </recommendedName>
</protein>
<dbReference type="Proteomes" id="UP001221757">
    <property type="component" value="Unassembled WGS sequence"/>
</dbReference>
<keyword evidence="3" id="KW-1185">Reference proteome</keyword>
<sequence>MDKNSKTNLMVQKFPVNKKDTPTLHKPLVKCLNKYGISFETVNPSNEILKMMPLWHHPGEDDTKRQTNNGSVAICLRVNHTTLTVGDGLAIAQRLTDPLHSNRATCVCDACDDDRNVRGCADPHTCATKTASRLKQIHARWIPEYNDTRQNAEGPEDQGENEERFRPPIAIESLSQGMRTITHRMDEPRPRPEPRLRRRQKVTAAVGILIVGEEDQAIGKCIPTESQQSPYAAEFYAALDAIRRVNKGTELTIISARSYVRDAMNKKLRQWEHEGWVGVPHRKVLRCVAAELKARTAQTFFKVAEPGTAARSKCRLAATSAKRAARAPAVEGWDMTIPQNTALPGLSLQGNRQKHFYRAIREEKTKKLAPRASTVSKLEVVRKATYETFDRRVSDAEIWASVGIKDILPRVAQFLWKNLHNAHRVGSYWTHIPECEDRAMCSNCEVLEDMEHVLVNCECPGQKLIWEAAKSLWLEKQPRWPELSLGTILAAALRSSETVQRFYRILISESAYSIWLLRNDRVIKRDGEPATAEEIMNKWKFAINQRLQMDKLLANRPRKGKRPALAPKLVKETWSNTLNNEESLPADSVKEPEF</sequence>
<dbReference type="InterPro" id="IPR012337">
    <property type="entry name" value="RNaseH-like_sf"/>
</dbReference>
<name>A0AAD7CXY0_MYCRO</name>
<gene>
    <name evidence="2" type="ORF">B0H17DRAFT_1142213</name>
</gene>
<organism evidence="2 3">
    <name type="scientific">Mycena rosella</name>
    <name type="common">Pink bonnet</name>
    <name type="synonym">Agaricus rosellus</name>
    <dbReference type="NCBI Taxonomy" id="1033263"/>
    <lineage>
        <taxon>Eukaryota</taxon>
        <taxon>Fungi</taxon>
        <taxon>Dikarya</taxon>
        <taxon>Basidiomycota</taxon>
        <taxon>Agaricomycotina</taxon>
        <taxon>Agaricomycetes</taxon>
        <taxon>Agaricomycetidae</taxon>
        <taxon>Agaricales</taxon>
        <taxon>Marasmiineae</taxon>
        <taxon>Mycenaceae</taxon>
        <taxon>Mycena</taxon>
    </lineage>
</organism>
<comment type="caution">
    <text evidence="2">The sequence shown here is derived from an EMBL/GenBank/DDBJ whole genome shotgun (WGS) entry which is preliminary data.</text>
</comment>
<evidence type="ECO:0008006" key="4">
    <source>
        <dbReference type="Google" id="ProtNLM"/>
    </source>
</evidence>
<dbReference type="AlphaFoldDB" id="A0AAD7CXY0"/>
<evidence type="ECO:0000313" key="2">
    <source>
        <dbReference type="EMBL" id="KAJ7669166.1"/>
    </source>
</evidence>
<evidence type="ECO:0000256" key="1">
    <source>
        <dbReference type="SAM" id="MobiDB-lite"/>
    </source>
</evidence>
<reference evidence="2" key="1">
    <citation type="submission" date="2023-03" db="EMBL/GenBank/DDBJ databases">
        <title>Massive genome expansion in bonnet fungi (Mycena s.s.) driven by repeated elements and novel gene families across ecological guilds.</title>
        <authorList>
            <consortium name="Lawrence Berkeley National Laboratory"/>
            <person name="Harder C.B."/>
            <person name="Miyauchi S."/>
            <person name="Viragh M."/>
            <person name="Kuo A."/>
            <person name="Thoen E."/>
            <person name="Andreopoulos B."/>
            <person name="Lu D."/>
            <person name="Skrede I."/>
            <person name="Drula E."/>
            <person name="Henrissat B."/>
            <person name="Morin E."/>
            <person name="Kohler A."/>
            <person name="Barry K."/>
            <person name="LaButti K."/>
            <person name="Morin E."/>
            <person name="Salamov A."/>
            <person name="Lipzen A."/>
            <person name="Mereny Z."/>
            <person name="Hegedus B."/>
            <person name="Baldrian P."/>
            <person name="Stursova M."/>
            <person name="Weitz H."/>
            <person name="Taylor A."/>
            <person name="Grigoriev I.V."/>
            <person name="Nagy L.G."/>
            <person name="Martin F."/>
            <person name="Kauserud H."/>
        </authorList>
    </citation>
    <scope>NUCLEOTIDE SEQUENCE</scope>
    <source>
        <strain evidence="2">CBHHK067</strain>
    </source>
</reference>
<feature type="region of interest" description="Disordered" evidence="1">
    <location>
        <begin position="145"/>
        <end position="164"/>
    </location>
</feature>
<dbReference type="InterPro" id="IPR036397">
    <property type="entry name" value="RNaseH_sf"/>
</dbReference>